<reference evidence="1 2" key="1">
    <citation type="journal article" date="2022" name="DNA Res.">
        <title>Chromosomal-level genome assembly of the orchid tree Bauhinia variegata (Leguminosae; Cercidoideae) supports the allotetraploid origin hypothesis of Bauhinia.</title>
        <authorList>
            <person name="Zhong Y."/>
            <person name="Chen Y."/>
            <person name="Zheng D."/>
            <person name="Pang J."/>
            <person name="Liu Y."/>
            <person name="Luo S."/>
            <person name="Meng S."/>
            <person name="Qian L."/>
            <person name="Wei D."/>
            <person name="Dai S."/>
            <person name="Zhou R."/>
        </authorList>
    </citation>
    <scope>NUCLEOTIDE SEQUENCE [LARGE SCALE GENOMIC DNA]</scope>
    <source>
        <strain evidence="1">BV-YZ2020</strain>
    </source>
</reference>
<evidence type="ECO:0000313" key="1">
    <source>
        <dbReference type="EMBL" id="KAI4305472.1"/>
    </source>
</evidence>
<accession>A0ACB9L7W9</accession>
<organism evidence="1 2">
    <name type="scientific">Bauhinia variegata</name>
    <name type="common">Purple orchid tree</name>
    <name type="synonym">Phanera variegata</name>
    <dbReference type="NCBI Taxonomy" id="167791"/>
    <lineage>
        <taxon>Eukaryota</taxon>
        <taxon>Viridiplantae</taxon>
        <taxon>Streptophyta</taxon>
        <taxon>Embryophyta</taxon>
        <taxon>Tracheophyta</taxon>
        <taxon>Spermatophyta</taxon>
        <taxon>Magnoliopsida</taxon>
        <taxon>eudicotyledons</taxon>
        <taxon>Gunneridae</taxon>
        <taxon>Pentapetalae</taxon>
        <taxon>rosids</taxon>
        <taxon>fabids</taxon>
        <taxon>Fabales</taxon>
        <taxon>Fabaceae</taxon>
        <taxon>Cercidoideae</taxon>
        <taxon>Cercideae</taxon>
        <taxon>Bauhiniinae</taxon>
        <taxon>Bauhinia</taxon>
    </lineage>
</organism>
<dbReference type="Proteomes" id="UP000828941">
    <property type="component" value="Chromosome 12"/>
</dbReference>
<name>A0ACB9L7W9_BAUVA</name>
<keyword evidence="2" id="KW-1185">Reference proteome</keyword>
<protein>
    <submittedName>
        <fullName evidence="1">Uncharacterized protein</fullName>
    </submittedName>
</protein>
<dbReference type="EMBL" id="CM039437">
    <property type="protein sequence ID" value="KAI4305472.1"/>
    <property type="molecule type" value="Genomic_DNA"/>
</dbReference>
<proteinExistence type="predicted"/>
<sequence length="218" mass="25409">MAIAGVAFNGIVPELLTNDNYERWSVLMKNYLMGQDLWDVVLSNPKRDNKEWKKDNAQALHAIQLSCRPYAFREVQRCETAKIAWNQLSLLFSTYEILEDIEKGLYVEDDIRKIIDDLNDAGGGENTRRALQMRRELQLFKKVEKMADPTCKEAKNVYGMKPRDVYDKTHEELVKAVFTVPGGYNQETGMPILLNRNWFKDLKGRVCHDLVFSMYHQR</sequence>
<evidence type="ECO:0000313" key="2">
    <source>
        <dbReference type="Proteomes" id="UP000828941"/>
    </source>
</evidence>
<comment type="caution">
    <text evidence="1">The sequence shown here is derived from an EMBL/GenBank/DDBJ whole genome shotgun (WGS) entry which is preliminary data.</text>
</comment>
<gene>
    <name evidence="1" type="ORF">L6164_028837</name>
</gene>